<dbReference type="EMBL" id="JARUIS010000021">
    <property type="protein sequence ID" value="MDS1004440.1"/>
    <property type="molecule type" value="Genomic_DNA"/>
</dbReference>
<comment type="caution">
    <text evidence="1">The sequence shown here is derived from an EMBL/GenBank/DDBJ whole genome shotgun (WGS) entry which is preliminary data.</text>
</comment>
<proteinExistence type="predicted"/>
<dbReference type="InterPro" id="IPR021359">
    <property type="entry name" value="DUF2812"/>
</dbReference>
<dbReference type="Proteomes" id="UP001182303">
    <property type="component" value="Unassembled WGS sequence"/>
</dbReference>
<gene>
    <name evidence="1" type="ORF">P9J83_13145</name>
</gene>
<reference evidence="1" key="1">
    <citation type="submission" date="2023-04" db="EMBL/GenBank/DDBJ databases">
        <title>Assessment of the microbiological origin of a defect in Grana Padano cheese.</title>
        <authorList>
            <person name="Zago M."/>
            <person name="Rossetti L."/>
            <person name="Bonvini B."/>
            <person name="Carminati D."/>
            <person name="Giraffa G."/>
        </authorList>
    </citation>
    <scope>NUCLEOTIDE SEQUENCE</scope>
    <source>
        <strain evidence="1">4990</strain>
    </source>
</reference>
<dbReference type="AlphaFoldDB" id="A0AAE4FLL8"/>
<sequence length="78" mass="9453">MRKFRGFIDYDKEEKWLNEMYKKGYELESISFRYKFTPVELENVTVKIDYRIFKNKENCALFEDSGWKYLASNKSSGV</sequence>
<evidence type="ECO:0000313" key="2">
    <source>
        <dbReference type="Proteomes" id="UP001182303"/>
    </source>
</evidence>
<evidence type="ECO:0000313" key="1">
    <source>
        <dbReference type="EMBL" id="MDS1004440.1"/>
    </source>
</evidence>
<accession>A0AAE4FLL8</accession>
<dbReference type="RefSeq" id="WP_310944011.1">
    <property type="nucleotide sequence ID" value="NZ_JARUIS010000021.1"/>
</dbReference>
<organism evidence="1 2">
    <name type="scientific">Clostridium sporogenes</name>
    <dbReference type="NCBI Taxonomy" id="1509"/>
    <lineage>
        <taxon>Bacteria</taxon>
        <taxon>Bacillati</taxon>
        <taxon>Bacillota</taxon>
        <taxon>Clostridia</taxon>
        <taxon>Eubacteriales</taxon>
        <taxon>Clostridiaceae</taxon>
        <taxon>Clostridium</taxon>
    </lineage>
</organism>
<protein>
    <submittedName>
        <fullName evidence="1">DUF2812 domain-containing protein</fullName>
    </submittedName>
</protein>
<dbReference type="Pfam" id="PF11193">
    <property type="entry name" value="DUF2812"/>
    <property type="match status" value="1"/>
</dbReference>
<name>A0AAE4FLL8_CLOSG</name>